<sequence length="101" mass="10976">MPYAGDLGQGKRNRNLLVKLAKVNLEANCGVGDSNPQGQIPRPHPPLLLGEREKLGIGVFPEKKGKKLLSMNFETQERYVAILGGKGWIGSKVPSGLVRSR</sequence>
<comment type="caution">
    <text evidence="1">The sequence shown here is derived from an EMBL/GenBank/DDBJ whole genome shotgun (WGS) entry which is preliminary data.</text>
</comment>
<proteinExistence type="predicted"/>
<dbReference type="Proteomes" id="UP000724268">
    <property type="component" value="Unassembled WGS sequence"/>
</dbReference>
<dbReference type="RefSeq" id="WP_219760506.1">
    <property type="nucleotide sequence ID" value="NZ_JAHXRS010000031.1"/>
</dbReference>
<dbReference type="EMBL" id="JAHXRS010000031">
    <property type="protein sequence ID" value="MBW6396060.1"/>
    <property type="molecule type" value="Genomic_DNA"/>
</dbReference>
<reference evidence="1 2" key="1">
    <citation type="submission" date="2021-07" db="EMBL/GenBank/DDBJ databases">
        <title>Thermus aquaticus gen. n. and sp. n., a nonsporulating extreme thermophile.</title>
        <authorList>
            <person name="Hu C.-J."/>
            <person name="Li W.-J."/>
            <person name="Xian W.-D."/>
        </authorList>
    </citation>
    <scope>NUCLEOTIDE SEQUENCE [LARGE SCALE GENOMIC DNA]</scope>
    <source>
        <strain evidence="1 2">SYSU G05001</strain>
    </source>
</reference>
<accession>A0ABS7A1W1</accession>
<keyword evidence="2" id="KW-1185">Reference proteome</keyword>
<gene>
    <name evidence="1" type="ORF">KZX47_12990</name>
</gene>
<evidence type="ECO:0000313" key="1">
    <source>
        <dbReference type="EMBL" id="MBW6396060.1"/>
    </source>
</evidence>
<protein>
    <submittedName>
        <fullName evidence="1">Uncharacterized protein</fullName>
    </submittedName>
</protein>
<name>A0ABS7A1W1_9DEIN</name>
<organism evidence="1 2">
    <name type="scientific">Thermus brevis</name>
    <dbReference type="NCBI Taxonomy" id="2862456"/>
    <lineage>
        <taxon>Bacteria</taxon>
        <taxon>Thermotogati</taxon>
        <taxon>Deinococcota</taxon>
        <taxon>Deinococci</taxon>
        <taxon>Thermales</taxon>
        <taxon>Thermaceae</taxon>
        <taxon>Thermus</taxon>
    </lineage>
</organism>
<evidence type="ECO:0000313" key="2">
    <source>
        <dbReference type="Proteomes" id="UP000724268"/>
    </source>
</evidence>